<proteinExistence type="predicted"/>
<keyword evidence="1" id="KW-0472">Membrane</keyword>
<keyword evidence="1" id="KW-1133">Transmembrane helix</keyword>
<organism evidence="2 3">
    <name type="scientific">Diplocarpon coronariae</name>
    <dbReference type="NCBI Taxonomy" id="2795749"/>
    <lineage>
        <taxon>Eukaryota</taxon>
        <taxon>Fungi</taxon>
        <taxon>Dikarya</taxon>
        <taxon>Ascomycota</taxon>
        <taxon>Pezizomycotina</taxon>
        <taxon>Leotiomycetes</taxon>
        <taxon>Helotiales</taxon>
        <taxon>Drepanopezizaceae</taxon>
        <taxon>Diplocarpon</taxon>
    </lineage>
</organism>
<reference evidence="2 3" key="1">
    <citation type="submission" date="2017-04" db="EMBL/GenBank/DDBJ databases">
        <title>Draft genome sequence of Marssonina coronaria NL1: causal agent of apple blotch.</title>
        <authorList>
            <person name="Cheng Q."/>
        </authorList>
    </citation>
    <scope>NUCLEOTIDE SEQUENCE [LARGE SCALE GENOMIC DNA]</scope>
    <source>
        <strain evidence="2 3">NL1</strain>
    </source>
</reference>
<gene>
    <name evidence="2" type="ORF">B2J93_4282</name>
</gene>
<keyword evidence="1" id="KW-0812">Transmembrane</keyword>
<feature type="transmembrane region" description="Helical" evidence="1">
    <location>
        <begin position="76"/>
        <end position="94"/>
    </location>
</feature>
<accession>A0A218YYX1</accession>
<name>A0A218YYX1_9HELO</name>
<dbReference type="InParanoid" id="A0A218YYX1"/>
<protein>
    <submittedName>
        <fullName evidence="2">Uncharacterized protein</fullName>
    </submittedName>
</protein>
<evidence type="ECO:0000256" key="1">
    <source>
        <dbReference type="SAM" id="Phobius"/>
    </source>
</evidence>
<dbReference type="EMBL" id="MZNU01000318">
    <property type="protein sequence ID" value="OWP00533.1"/>
    <property type="molecule type" value="Genomic_DNA"/>
</dbReference>
<feature type="transmembrane region" description="Helical" evidence="1">
    <location>
        <begin position="135"/>
        <end position="155"/>
    </location>
</feature>
<comment type="caution">
    <text evidence="2">The sequence shown here is derived from an EMBL/GenBank/DDBJ whole genome shotgun (WGS) entry which is preliminary data.</text>
</comment>
<dbReference type="Proteomes" id="UP000242519">
    <property type="component" value="Unassembled WGS sequence"/>
</dbReference>
<dbReference type="AlphaFoldDB" id="A0A218YYX1"/>
<keyword evidence="3" id="KW-1185">Reference proteome</keyword>
<dbReference type="OrthoDB" id="3358048at2759"/>
<feature type="transmembrane region" description="Helical" evidence="1">
    <location>
        <begin position="162"/>
        <end position="184"/>
    </location>
</feature>
<evidence type="ECO:0000313" key="2">
    <source>
        <dbReference type="EMBL" id="OWP00533.1"/>
    </source>
</evidence>
<sequence length="203" mass="22896">MEQTTARLRKTFGYPLDGEFESESHEAIDEEEQDSIIRKMKEDNAERNKQYNTALFSFSLVANLPYLTTLFTRQTALLSLLSISSLLSTAYLIYCTQPGKTGIAFLDKSNMHLKPQSMAARKEAMLQAIDGPIKLYLPYLNIGLCCILVALGCVANRKEVELWWGFEWLPAAVYTVAITAKWIMGGVDPEEELGRLRYELKGA</sequence>
<evidence type="ECO:0000313" key="3">
    <source>
        <dbReference type="Proteomes" id="UP000242519"/>
    </source>
</evidence>